<evidence type="ECO:0000313" key="2">
    <source>
        <dbReference type="EMBL" id="KAF4080414.1"/>
    </source>
</evidence>
<evidence type="ECO:0000313" key="3">
    <source>
        <dbReference type="Proteomes" id="UP000593565"/>
    </source>
</evidence>
<dbReference type="InterPro" id="IPR001611">
    <property type="entry name" value="Leu-rich_rpt"/>
</dbReference>
<dbReference type="PANTHER" id="PTHR46984:SF1">
    <property type="entry name" value="LEUCINE-RICH REPEAT-CONTAINING PROTEIN 71"/>
    <property type="match status" value="1"/>
</dbReference>
<feature type="region of interest" description="Disordered" evidence="1">
    <location>
        <begin position="305"/>
        <end position="386"/>
    </location>
</feature>
<dbReference type="InterPro" id="IPR053040">
    <property type="entry name" value="LRR-containing_protein_71"/>
</dbReference>
<dbReference type="Gene3D" id="3.80.10.10">
    <property type="entry name" value="Ribonuclease Inhibitor"/>
    <property type="match status" value="2"/>
</dbReference>
<dbReference type="InterPro" id="IPR032675">
    <property type="entry name" value="LRR_dom_sf"/>
</dbReference>
<protein>
    <recommendedName>
        <fullName evidence="4">Leucine-rich repeat-containing protein 71</fullName>
    </recommendedName>
</protein>
<dbReference type="AlphaFoldDB" id="A0A7J6ABV3"/>
<gene>
    <name evidence="2" type="ORF">AMELA_G00171030</name>
</gene>
<evidence type="ECO:0000256" key="1">
    <source>
        <dbReference type="SAM" id="MobiDB-lite"/>
    </source>
</evidence>
<dbReference type="SMART" id="SM00368">
    <property type="entry name" value="LRR_RI"/>
    <property type="match status" value="4"/>
</dbReference>
<dbReference type="PANTHER" id="PTHR46984">
    <property type="entry name" value="LEUCINE-RICH REPEAT-CONTAINING PROTEIN 71"/>
    <property type="match status" value="1"/>
</dbReference>
<dbReference type="EMBL" id="JAAGNN010000014">
    <property type="protein sequence ID" value="KAF4080414.1"/>
    <property type="molecule type" value="Genomic_DNA"/>
</dbReference>
<accession>A0A7J6ABV3</accession>
<keyword evidence="3" id="KW-1185">Reference proteome</keyword>
<feature type="compositionally biased region" description="Basic and acidic residues" evidence="1">
    <location>
        <begin position="1"/>
        <end position="21"/>
    </location>
</feature>
<organism evidence="2 3">
    <name type="scientific">Ameiurus melas</name>
    <name type="common">Black bullhead</name>
    <name type="synonym">Silurus melas</name>
    <dbReference type="NCBI Taxonomy" id="219545"/>
    <lineage>
        <taxon>Eukaryota</taxon>
        <taxon>Metazoa</taxon>
        <taxon>Chordata</taxon>
        <taxon>Craniata</taxon>
        <taxon>Vertebrata</taxon>
        <taxon>Euteleostomi</taxon>
        <taxon>Actinopterygii</taxon>
        <taxon>Neopterygii</taxon>
        <taxon>Teleostei</taxon>
        <taxon>Ostariophysi</taxon>
        <taxon>Siluriformes</taxon>
        <taxon>Ictaluridae</taxon>
        <taxon>Ameiurus</taxon>
    </lineage>
</organism>
<feature type="compositionally biased region" description="Basic and acidic residues" evidence="1">
    <location>
        <begin position="346"/>
        <end position="383"/>
    </location>
</feature>
<dbReference type="SUPFAM" id="SSF52047">
    <property type="entry name" value="RNI-like"/>
    <property type="match status" value="1"/>
</dbReference>
<dbReference type="Pfam" id="PF13516">
    <property type="entry name" value="LRR_6"/>
    <property type="match status" value="4"/>
</dbReference>
<dbReference type="Proteomes" id="UP000593565">
    <property type="component" value="Unassembled WGS sequence"/>
</dbReference>
<feature type="compositionally biased region" description="Basic and acidic residues" evidence="1">
    <location>
        <begin position="322"/>
        <end position="333"/>
    </location>
</feature>
<proteinExistence type="predicted"/>
<comment type="caution">
    <text evidence="2">The sequence shown here is derived from an EMBL/GenBank/DDBJ whole genome shotgun (WGS) entry which is preliminary data.</text>
</comment>
<feature type="region of interest" description="Disordered" evidence="1">
    <location>
        <begin position="1"/>
        <end position="24"/>
    </location>
</feature>
<evidence type="ECO:0008006" key="4">
    <source>
        <dbReference type="Google" id="ProtNLM"/>
    </source>
</evidence>
<name>A0A7J6ABV3_AMEME</name>
<reference evidence="2 3" key="1">
    <citation type="submission" date="2020-02" db="EMBL/GenBank/DDBJ databases">
        <title>A chromosome-scale genome assembly of the black bullhead catfish (Ameiurus melas).</title>
        <authorList>
            <person name="Wen M."/>
            <person name="Zham M."/>
            <person name="Cabau C."/>
            <person name="Klopp C."/>
            <person name="Donnadieu C."/>
            <person name="Roques C."/>
            <person name="Bouchez O."/>
            <person name="Lampietro C."/>
            <person name="Jouanno E."/>
            <person name="Herpin A."/>
            <person name="Louis A."/>
            <person name="Berthelot C."/>
            <person name="Parey E."/>
            <person name="Roest-Crollius H."/>
            <person name="Braasch I."/>
            <person name="Postlethwait J."/>
            <person name="Robinson-Rechavi M."/>
            <person name="Echchiki A."/>
            <person name="Begum T."/>
            <person name="Montfort J."/>
            <person name="Schartl M."/>
            <person name="Bobe J."/>
            <person name="Guiguen Y."/>
        </authorList>
    </citation>
    <scope>NUCLEOTIDE SEQUENCE [LARGE SCALE GENOMIC DNA]</scope>
    <source>
        <strain evidence="2">M_S1</strain>
        <tissue evidence="2">Blood</tissue>
    </source>
</reference>
<sequence>MKKRMEKVSKEKGREVEEEPSHTAVLNIPDKCPVQSIDDYQCSGNPEVDFPELCSLVGLREIPKVRPLTAAPSSSERAMENSQDEIFFESCMTIWSPKPRLHIELENEDSLSVKRVRISGWRVDEAMARVLSKTLPSLRNLQSLEMWQIGLTDTILTSMKNIISMCSKLRTVVLEGTPIPENSYHILLGEHSMITHLSLRNNHIREEGARLISLALSKNLQSLNMAFNAVGDAGAVYLAQGLRLNRTLLYLSLANNHIGDVGASHLAQVIGPFALTHEEIVERRKQLKRKEQLLICEDSKSESALSIPSSSSLEHNIKSATKQKDGTTMDEKLPTNQTTTTTSSTGKKEDPKVAKKRTSDTKIPHGRSGKSDEKDKHPSVKEQETEEVVEMQSPLLNPAIQSTGGKVIYPGNTTLLSLNLSGNKLTQQSLQMFLTSVACQGKRGLQYISLNRNSFPPDCEVFLKLQEIMSLKNPVNRTTSAQAEAEQGQVA</sequence>